<evidence type="ECO:0000313" key="3">
    <source>
        <dbReference type="Proteomes" id="UP000010420"/>
    </source>
</evidence>
<dbReference type="eggNOG" id="ENOG5032NI0">
    <property type="taxonomic scope" value="Bacteria"/>
</dbReference>
<dbReference type="OrthoDB" id="359342at2"/>
<dbReference type="RefSeq" id="WP_005211248.1">
    <property type="nucleotide sequence ID" value="NZ_KB291616.1"/>
</dbReference>
<proteinExistence type="predicted"/>
<keyword evidence="1" id="KW-1133">Transmembrane helix</keyword>
<sequence>MYIYRIILDGLILSFLMAVTIISILRLNPRYEMKSYPKEILNEVEPQTEEEKQGFLRIALPMMILIFIFLVDRVRSAYLNSYVTYALLFLHTFFILMIWNTIDLLFMDWLLFCTITPNFIILPGTKGNKEYKNYKYHFISFLKGIVISAFCSLAIAAIVMII</sequence>
<gene>
    <name evidence="2" type="ORF">HMPREF0216_00792</name>
</gene>
<dbReference type="Proteomes" id="UP000010420">
    <property type="component" value="Unassembled WGS sequence"/>
</dbReference>
<organism evidence="2 3">
    <name type="scientific">Clostridium celatum DSM 1785</name>
    <dbReference type="NCBI Taxonomy" id="545697"/>
    <lineage>
        <taxon>Bacteria</taxon>
        <taxon>Bacillati</taxon>
        <taxon>Bacillota</taxon>
        <taxon>Clostridia</taxon>
        <taxon>Eubacteriales</taxon>
        <taxon>Clostridiaceae</taxon>
        <taxon>Clostridium</taxon>
    </lineage>
</organism>
<reference evidence="2 3" key="1">
    <citation type="submission" date="2012-05" db="EMBL/GenBank/DDBJ databases">
        <authorList>
            <person name="Weinstock G."/>
            <person name="Sodergren E."/>
            <person name="Lobos E.A."/>
            <person name="Fulton L."/>
            <person name="Fulton R."/>
            <person name="Courtney L."/>
            <person name="Fronick C."/>
            <person name="O'Laughlin M."/>
            <person name="Godfrey J."/>
            <person name="Wilson R.M."/>
            <person name="Miner T."/>
            <person name="Farmer C."/>
            <person name="Delehaunty K."/>
            <person name="Cordes M."/>
            <person name="Minx P."/>
            <person name="Tomlinson C."/>
            <person name="Chen J."/>
            <person name="Wollam A."/>
            <person name="Pepin K.H."/>
            <person name="Bhonagiri V."/>
            <person name="Zhang X."/>
            <person name="Suruliraj S."/>
            <person name="Warren W."/>
            <person name="Mitreva M."/>
            <person name="Mardis E.R."/>
            <person name="Wilson R.K."/>
        </authorList>
    </citation>
    <scope>NUCLEOTIDE SEQUENCE [LARGE SCALE GENOMIC DNA]</scope>
    <source>
        <strain evidence="2 3">DSM 1785</strain>
    </source>
</reference>
<keyword evidence="3" id="KW-1185">Reference proteome</keyword>
<feature type="transmembrane region" description="Helical" evidence="1">
    <location>
        <begin position="78"/>
        <end position="99"/>
    </location>
</feature>
<dbReference type="AlphaFoldDB" id="L1QKI1"/>
<keyword evidence="1" id="KW-0812">Transmembrane</keyword>
<feature type="transmembrane region" description="Helical" evidence="1">
    <location>
        <begin position="136"/>
        <end position="161"/>
    </location>
</feature>
<name>L1QKI1_9CLOT</name>
<feature type="transmembrane region" description="Helical" evidence="1">
    <location>
        <begin position="54"/>
        <end position="71"/>
    </location>
</feature>
<comment type="caution">
    <text evidence="2">The sequence shown here is derived from an EMBL/GenBank/DDBJ whole genome shotgun (WGS) entry which is preliminary data.</text>
</comment>
<keyword evidence="1" id="KW-0472">Membrane</keyword>
<dbReference type="HOGENOM" id="CLU_111586_1_0_9"/>
<dbReference type="EMBL" id="AMEZ01000024">
    <property type="protein sequence ID" value="EKY28441.1"/>
    <property type="molecule type" value="Genomic_DNA"/>
</dbReference>
<accession>L1QKI1</accession>
<dbReference type="STRING" id="545697.HMPREF0216_00792"/>
<dbReference type="PATRIC" id="fig|545697.3.peg.779"/>
<feature type="transmembrane region" description="Helical" evidence="1">
    <location>
        <begin position="7"/>
        <end position="27"/>
    </location>
</feature>
<evidence type="ECO:0000313" key="2">
    <source>
        <dbReference type="EMBL" id="EKY28441.1"/>
    </source>
</evidence>
<evidence type="ECO:0008006" key="4">
    <source>
        <dbReference type="Google" id="ProtNLM"/>
    </source>
</evidence>
<protein>
    <recommendedName>
        <fullName evidence="4">Nitroreductase</fullName>
    </recommendedName>
</protein>
<evidence type="ECO:0000256" key="1">
    <source>
        <dbReference type="SAM" id="Phobius"/>
    </source>
</evidence>
<feature type="transmembrane region" description="Helical" evidence="1">
    <location>
        <begin position="105"/>
        <end position="124"/>
    </location>
</feature>